<keyword evidence="1" id="KW-0147">Chitin-binding</keyword>
<dbReference type="Gene3D" id="2.170.140.10">
    <property type="entry name" value="Chitin binding domain"/>
    <property type="match status" value="2"/>
</dbReference>
<dbReference type="GO" id="GO:0008061">
    <property type="term" value="F:chitin binding"/>
    <property type="evidence" value="ECO:0007669"/>
    <property type="project" value="UniProtKB-KW"/>
</dbReference>
<feature type="domain" description="Chitin-binding type-2" evidence="7">
    <location>
        <begin position="714"/>
        <end position="771"/>
    </location>
</feature>
<evidence type="ECO:0000256" key="5">
    <source>
        <dbReference type="ARBA" id="ARBA00023180"/>
    </source>
</evidence>
<dbReference type="PANTHER" id="PTHR23301">
    <property type="entry name" value="CHITIN BINDING PERITROPHIN-A"/>
    <property type="match status" value="1"/>
</dbReference>
<keyword evidence="5" id="KW-0325">Glycoprotein</keyword>
<dbReference type="InterPro" id="IPR002557">
    <property type="entry name" value="Chitin-bd_dom"/>
</dbReference>
<feature type="domain" description="Chitin-binding type-2" evidence="7">
    <location>
        <begin position="652"/>
        <end position="709"/>
    </location>
</feature>
<sequence>MLTLLLLLAIPYVSSLTNDWLPANTVCLQNYDGDYELTPCSSIYVRCINHRTLLMQCHLASWVFSMEHRSCRPRLMLHQCKLNSISYFEATYCTGKVDGLYANGACSASYVICFGQRTYPAQCQHNQVFSPIEHMCVDRERLPECKQQFYSWTFHSLCANRFVNGVHLPLAACSSEYIACHQGIPTFENCTTGYTFNVGVGCVPIWQNPYCKEMSQVVALHNLISASQFCVLKPDGIYIPQMSVCSSEAIVCTRNRANLLRCPDKHYYSIAAHSCLPADMRWCNHMATPHQTDLSNQLIAYSCARFGQHFHGPDKCSPWYLRCYPEKQSMLQCAQGTVYDQVADACVVQSACNPWNVTSLCSINEGNRLRQLRPCSETYVICYEGRTIIMTCPNGLVFSAESNACIDKKLCNHSLWAKKAVTICSPTRNYFIPIAPCVQQYLGCWNGHLQTLYCTDGLIFDPNLGICIEPSSSSLCGHYDNNPCKNRANGLHSINHCSTVYLRCDHFQPSWLYCMPGSVFDPVSGSCVLARLQACTPEQRTICQGRMDGPIDPWSCTDVLIVCLNGVAIAKPCPNPLPKKVIRCINGAPCGIGHNPCSPWINDQRALEPCSATYVACLYGYPYSQVCPDGKLFFNETQTCVLRTENRFCFTNPLCSASSNALRALQPCSGTYILCLQGKPFTQTCPYGQVFYNVTNSCVPTWLNRYCLGASLGSSFCSPIINDKKALAPCSGTYIVCLNGRPFTQACPNGHVFYNETSSCTAMQNNRYCPTVQTECIVEGEFIPDLNDCTIFYRCTHGRKVRFTCPIGTGFNPQISACDWKARVPSCRVG</sequence>
<evidence type="ECO:0000313" key="8">
    <source>
        <dbReference type="EMBL" id="KFD67663.1"/>
    </source>
</evidence>
<dbReference type="Pfam" id="PF01607">
    <property type="entry name" value="CBM_14"/>
    <property type="match status" value="8"/>
</dbReference>
<dbReference type="EMBL" id="KL367512">
    <property type="protein sequence ID" value="KFD67663.1"/>
    <property type="molecule type" value="Genomic_DNA"/>
</dbReference>
<dbReference type="AlphaFoldDB" id="A0A085NDW7"/>
<keyword evidence="2 6" id="KW-0732">Signal</keyword>
<feature type="domain" description="Chitin-binding type-2" evidence="7">
    <location>
        <begin position="421"/>
        <end position="478"/>
    </location>
</feature>
<protein>
    <recommendedName>
        <fullName evidence="7">Chitin-binding type-2 domain-containing protein</fullName>
    </recommendedName>
</protein>
<feature type="domain" description="Chitin-binding type-2" evidence="7">
    <location>
        <begin position="227"/>
        <end position="285"/>
    </location>
</feature>
<feature type="domain" description="Chitin-binding type-2" evidence="7">
    <location>
        <begin position="358"/>
        <end position="413"/>
    </location>
</feature>
<feature type="signal peptide" evidence="6">
    <location>
        <begin position="1"/>
        <end position="15"/>
    </location>
</feature>
<feature type="domain" description="Chitin-binding type-2" evidence="7">
    <location>
        <begin position="155"/>
        <end position="213"/>
    </location>
</feature>
<dbReference type="InterPro" id="IPR051940">
    <property type="entry name" value="Chitin_bind-dev_reg"/>
</dbReference>
<feature type="domain" description="Chitin-binding type-2" evidence="7">
    <location>
        <begin position="300"/>
        <end position="354"/>
    </location>
</feature>
<feature type="domain" description="Chitin-binding type-2" evidence="7">
    <location>
        <begin position="594"/>
        <end position="651"/>
    </location>
</feature>
<evidence type="ECO:0000256" key="2">
    <source>
        <dbReference type="ARBA" id="ARBA00022729"/>
    </source>
</evidence>
<evidence type="ECO:0000259" key="7">
    <source>
        <dbReference type="PROSITE" id="PS50940"/>
    </source>
</evidence>
<dbReference type="SUPFAM" id="SSF57625">
    <property type="entry name" value="Invertebrate chitin-binding proteins"/>
    <property type="match status" value="9"/>
</dbReference>
<feature type="domain" description="Chitin-binding type-2" evidence="7">
    <location>
        <begin position="90"/>
        <end position="147"/>
    </location>
</feature>
<dbReference type="InterPro" id="IPR036508">
    <property type="entry name" value="Chitin-bd_dom_sf"/>
</dbReference>
<organism evidence="8">
    <name type="scientific">Trichuris suis</name>
    <name type="common">pig whipworm</name>
    <dbReference type="NCBI Taxonomy" id="68888"/>
    <lineage>
        <taxon>Eukaryota</taxon>
        <taxon>Metazoa</taxon>
        <taxon>Ecdysozoa</taxon>
        <taxon>Nematoda</taxon>
        <taxon>Enoplea</taxon>
        <taxon>Dorylaimia</taxon>
        <taxon>Trichinellida</taxon>
        <taxon>Trichuridae</taxon>
        <taxon>Trichuris</taxon>
    </lineage>
</organism>
<keyword evidence="3" id="KW-0677">Repeat</keyword>
<feature type="non-terminal residue" evidence="8">
    <location>
        <position position="830"/>
    </location>
</feature>
<proteinExistence type="predicted"/>
<feature type="chain" id="PRO_5012791237" description="Chitin-binding type-2 domain-containing protein" evidence="6">
    <location>
        <begin position="16"/>
        <end position="830"/>
    </location>
</feature>
<reference evidence="8" key="1">
    <citation type="journal article" date="2014" name="Nat. Genet.">
        <title>Genome and transcriptome of the porcine whipworm Trichuris suis.</title>
        <authorList>
            <person name="Jex A.R."/>
            <person name="Nejsum P."/>
            <person name="Schwarz E.M."/>
            <person name="Hu L."/>
            <person name="Young N.D."/>
            <person name="Hall R.S."/>
            <person name="Korhonen P.K."/>
            <person name="Liao S."/>
            <person name="Thamsborg S."/>
            <person name="Xia J."/>
            <person name="Xu P."/>
            <person name="Wang S."/>
            <person name="Scheerlinck J.P."/>
            <person name="Hofmann A."/>
            <person name="Sternberg P.W."/>
            <person name="Wang J."/>
            <person name="Gasser R.B."/>
        </authorList>
    </citation>
    <scope>NUCLEOTIDE SEQUENCE [LARGE SCALE GENOMIC DNA]</scope>
    <source>
        <strain evidence="8">DCEP-RM93F</strain>
    </source>
</reference>
<gene>
    <name evidence="8" type="ORF">M514_08521</name>
</gene>
<feature type="domain" description="Chitin-binding type-2" evidence="7">
    <location>
        <begin position="773"/>
        <end position="829"/>
    </location>
</feature>
<evidence type="ECO:0000256" key="3">
    <source>
        <dbReference type="ARBA" id="ARBA00022737"/>
    </source>
</evidence>
<name>A0A085NDW7_9BILA</name>
<evidence type="ECO:0000256" key="6">
    <source>
        <dbReference type="SAM" id="SignalP"/>
    </source>
</evidence>
<accession>A0A085NDW7</accession>
<dbReference type="PANTHER" id="PTHR23301:SF0">
    <property type="entry name" value="CHITIN-BINDING TYPE-2 DOMAIN-CONTAINING PROTEIN-RELATED"/>
    <property type="match status" value="1"/>
</dbReference>
<dbReference type="PROSITE" id="PS50940">
    <property type="entry name" value="CHIT_BIND_II"/>
    <property type="match status" value="11"/>
</dbReference>
<dbReference type="GO" id="GO:0005576">
    <property type="term" value="C:extracellular region"/>
    <property type="evidence" value="ECO:0007669"/>
    <property type="project" value="InterPro"/>
</dbReference>
<evidence type="ECO:0000256" key="1">
    <source>
        <dbReference type="ARBA" id="ARBA00022669"/>
    </source>
</evidence>
<dbReference type="Proteomes" id="UP000030758">
    <property type="component" value="Unassembled WGS sequence"/>
</dbReference>
<evidence type="ECO:0000256" key="4">
    <source>
        <dbReference type="ARBA" id="ARBA00023157"/>
    </source>
</evidence>
<keyword evidence="4" id="KW-1015">Disulfide bond</keyword>
<dbReference type="SMART" id="SM00494">
    <property type="entry name" value="ChtBD2"/>
    <property type="match status" value="12"/>
</dbReference>
<feature type="domain" description="Chitin-binding type-2" evidence="7">
    <location>
        <begin position="481"/>
        <end position="537"/>
    </location>
</feature>